<accession>A0ACC0NY87</accession>
<comment type="caution">
    <text evidence="1">The sequence shown here is derived from an EMBL/GenBank/DDBJ whole genome shotgun (WGS) entry which is preliminary data.</text>
</comment>
<protein>
    <submittedName>
        <fullName evidence="1">Uncharacterized protein</fullName>
    </submittedName>
</protein>
<gene>
    <name evidence="1" type="ORF">RHMOL_Rhmol04G0044200</name>
</gene>
<proteinExistence type="predicted"/>
<evidence type="ECO:0000313" key="1">
    <source>
        <dbReference type="EMBL" id="KAI8557869.1"/>
    </source>
</evidence>
<keyword evidence="2" id="KW-1185">Reference proteome</keyword>
<dbReference type="Proteomes" id="UP001062846">
    <property type="component" value="Chromosome 4"/>
</dbReference>
<evidence type="ECO:0000313" key="2">
    <source>
        <dbReference type="Proteomes" id="UP001062846"/>
    </source>
</evidence>
<reference evidence="1" key="1">
    <citation type="submission" date="2022-02" db="EMBL/GenBank/DDBJ databases">
        <title>Plant Genome Project.</title>
        <authorList>
            <person name="Zhang R.-G."/>
        </authorList>
    </citation>
    <scope>NUCLEOTIDE SEQUENCE</scope>
    <source>
        <strain evidence="1">AT1</strain>
    </source>
</reference>
<organism evidence="1 2">
    <name type="scientific">Rhododendron molle</name>
    <name type="common">Chinese azalea</name>
    <name type="synonym">Azalea mollis</name>
    <dbReference type="NCBI Taxonomy" id="49168"/>
    <lineage>
        <taxon>Eukaryota</taxon>
        <taxon>Viridiplantae</taxon>
        <taxon>Streptophyta</taxon>
        <taxon>Embryophyta</taxon>
        <taxon>Tracheophyta</taxon>
        <taxon>Spermatophyta</taxon>
        <taxon>Magnoliopsida</taxon>
        <taxon>eudicotyledons</taxon>
        <taxon>Gunneridae</taxon>
        <taxon>Pentapetalae</taxon>
        <taxon>asterids</taxon>
        <taxon>Ericales</taxon>
        <taxon>Ericaceae</taxon>
        <taxon>Ericoideae</taxon>
        <taxon>Rhodoreae</taxon>
        <taxon>Rhododendron</taxon>
    </lineage>
</organism>
<dbReference type="EMBL" id="CM046391">
    <property type="protein sequence ID" value="KAI8557869.1"/>
    <property type="molecule type" value="Genomic_DNA"/>
</dbReference>
<sequence>MRRGRCGHRRRPRGSWWRSCRRSSHWAPQTTVASALGAVGEAWWCRGTSAFGAGGGDWW</sequence>
<name>A0ACC0NY87_RHOML</name>